<feature type="repeat" description="RCC1" evidence="2">
    <location>
        <begin position="222"/>
        <end position="279"/>
    </location>
</feature>
<sequence>MPSRISTLLRPTESLLPNRDLETLSAFSMRLSCSLGVVRSDARALAAAKALFPPPYELEQKSKSRRTVSLYVGSRTWSASHHGPGIAAHSTAVVTVSLPGGEKVGSLKLSVVQGVPLSVTDAYLHESDDLAFVDANLDMSPPPPPPIKVPEEQSYVTVEFQPSFGDDENDDDGDADIDLGSVAADVPDDLSVLSSAMTSSRRPVPAAPAPAPTDAPVKGLVQSLHAWGSNPSHSLSLPPSPTSSSPLSPLPCHAPFLSPSNAVVSVAVAGTHTLLATTLGCVYSCGDGSDGQLGNGALRSEAVFRLVEYFGTLQPPPVITQVAAGDHPAGCHSAALCSLGKLYTWGKASLSGHVGSSSSLNDAARGGIFGSRGGSNAADGGGPVVLPREVRAFKNKKVKSVSCGGGVTVAIVFPAANTVQPSGSDHDSDSEDASTSVYSWGLWASGRLGLGPTPSRVDNTYLHANTRRKVPRFQPRPTRIKALDDKHVTMASCGENHCLAVARSGEVYAWGANDGGQCGALPVPMGKLRAAEKKRVAAVREGGGWDAGPSVWDDVPTPRLVPPFGSTPLDVAGRKVAAGGLHSCVVDESGRLWTWGGGGHGACLGHGECSDEALAPAGARQVRARRLNVRMKVGPAANGGLLGAAAKASAAPEDGALPVWASPRVLHALSEYRVESVSAGEAHTAVVCGGGSVLCWGGGVACVQPKEGMEGKLAAGVGDGEVGDTLENYVEPVCVPREPSSIWLNGLGGKVVSDVVCGGQHTIAVSIGEKVGMGLGRRLLKASFLTKRVVEEDESESEEEEEGGKAGEDDISLGSSLDDDMRSIATSSIFSSKSSLMAQGATADCVLIAGGRRMYCHLVVLAKRCARIRDMIYEEHRPNEEGMCELILPELRFEVARCLVQYLYVGDVTYELDVGGMLPYDVMKAAEGYGLDRLAALCRNCVAYAEAGRRGEGGEEDDEGDDEGEPAQVEVPACALAMDLGGALGEPEFADIKFVAAGGKIVYAHKCVLSARSSYFAAMFRSGSGGGRNQPTSKKKLTEVKVPDSYVGLLRVLVWVYCGNLAESDSDALLEDLLAADRYQLSDMKKMCENMVAVTPQNAAATLDVACLVGAARLRGEALSVLSRKLDECAEPDGGDSLKELGVRVPEAMAELQGLLAEKERIKRERNGGVSEVEKNVVEAGFIAGRELVLSEEVRDSVRDEWEKKKEEEEEAAEELIGGGGGTIMSLTTLTLLVVFFFAYMMLGKVIVLGPAVPIINIFFVLGVFVKAGDALRGAPKAARGKGKGKGKAKGRK</sequence>
<dbReference type="InterPro" id="IPR011333">
    <property type="entry name" value="SKP1/BTB/POZ_sf"/>
</dbReference>
<dbReference type="Pfam" id="PF00651">
    <property type="entry name" value="BTB"/>
    <property type="match status" value="2"/>
</dbReference>
<dbReference type="PROSITE" id="PS50012">
    <property type="entry name" value="RCC1_3"/>
    <property type="match status" value="4"/>
</dbReference>
<dbReference type="CDD" id="cd18186">
    <property type="entry name" value="BTB_POZ_ZBTB_KLHL-like"/>
    <property type="match status" value="1"/>
</dbReference>
<name>A0ABQ6M4P4_9STRA</name>
<dbReference type="InterPro" id="IPR051625">
    <property type="entry name" value="Signaling_Regulatory_Domain"/>
</dbReference>
<dbReference type="SMART" id="SM00225">
    <property type="entry name" value="BTB"/>
    <property type="match status" value="2"/>
</dbReference>
<evidence type="ECO:0000256" key="3">
    <source>
        <dbReference type="SAM" id="MobiDB-lite"/>
    </source>
</evidence>
<evidence type="ECO:0000256" key="2">
    <source>
        <dbReference type="PROSITE-ProRule" id="PRU00235"/>
    </source>
</evidence>
<dbReference type="Pfam" id="PF00415">
    <property type="entry name" value="RCC1"/>
    <property type="match status" value="2"/>
</dbReference>
<dbReference type="SUPFAM" id="SSF54695">
    <property type="entry name" value="POZ domain"/>
    <property type="match status" value="2"/>
</dbReference>
<keyword evidence="4" id="KW-0812">Transmembrane</keyword>
<proteinExistence type="predicted"/>
<dbReference type="PRINTS" id="PR00633">
    <property type="entry name" value="RCCNDNSATION"/>
</dbReference>
<feature type="repeat" description="RCC1" evidence="2">
    <location>
        <begin position="505"/>
        <end position="589"/>
    </location>
</feature>
<evidence type="ECO:0000313" key="7">
    <source>
        <dbReference type="Proteomes" id="UP001165060"/>
    </source>
</evidence>
<organism evidence="6 7">
    <name type="scientific">Tetraparma gracilis</name>
    <dbReference type="NCBI Taxonomy" id="2962635"/>
    <lineage>
        <taxon>Eukaryota</taxon>
        <taxon>Sar</taxon>
        <taxon>Stramenopiles</taxon>
        <taxon>Ochrophyta</taxon>
        <taxon>Bolidophyceae</taxon>
        <taxon>Parmales</taxon>
        <taxon>Triparmaceae</taxon>
        <taxon>Tetraparma</taxon>
    </lineage>
</organism>
<dbReference type="Pfam" id="PF13540">
    <property type="entry name" value="RCC1_2"/>
    <property type="match status" value="1"/>
</dbReference>
<keyword evidence="4" id="KW-1133">Transmembrane helix</keyword>
<protein>
    <recommendedName>
        <fullName evidence="5">BTB domain-containing protein</fullName>
    </recommendedName>
</protein>
<feature type="domain" description="BTB" evidence="5">
    <location>
        <begin position="990"/>
        <end position="1065"/>
    </location>
</feature>
<keyword evidence="4" id="KW-0472">Membrane</keyword>
<evidence type="ECO:0000259" key="5">
    <source>
        <dbReference type="PROSITE" id="PS50097"/>
    </source>
</evidence>
<dbReference type="Proteomes" id="UP001165060">
    <property type="component" value="Unassembled WGS sequence"/>
</dbReference>
<dbReference type="PANTHER" id="PTHR22872">
    <property type="entry name" value="BTK-BINDING PROTEIN-RELATED"/>
    <property type="match status" value="1"/>
</dbReference>
<feature type="region of interest" description="Disordered" evidence="3">
    <location>
        <begin position="162"/>
        <end position="182"/>
    </location>
</feature>
<feature type="repeat" description="RCC1" evidence="2">
    <location>
        <begin position="435"/>
        <end position="504"/>
    </location>
</feature>
<reference evidence="6 7" key="1">
    <citation type="journal article" date="2023" name="Commun. Biol.">
        <title>Genome analysis of Parmales, the sister group of diatoms, reveals the evolutionary specialization of diatoms from phago-mixotrophs to photoautotrophs.</title>
        <authorList>
            <person name="Ban H."/>
            <person name="Sato S."/>
            <person name="Yoshikawa S."/>
            <person name="Yamada K."/>
            <person name="Nakamura Y."/>
            <person name="Ichinomiya M."/>
            <person name="Sato N."/>
            <person name="Blanc-Mathieu R."/>
            <person name="Endo H."/>
            <person name="Kuwata A."/>
            <person name="Ogata H."/>
        </authorList>
    </citation>
    <scope>NUCLEOTIDE SEQUENCE [LARGE SCALE GENOMIC DNA]</scope>
</reference>
<evidence type="ECO:0000313" key="6">
    <source>
        <dbReference type="EMBL" id="GMI19324.1"/>
    </source>
</evidence>
<gene>
    <name evidence="6" type="ORF">TeGR_g1180</name>
</gene>
<dbReference type="EMBL" id="BRYB01001156">
    <property type="protein sequence ID" value="GMI19324.1"/>
    <property type="molecule type" value="Genomic_DNA"/>
</dbReference>
<comment type="caution">
    <text evidence="6">The sequence shown here is derived from an EMBL/GenBank/DDBJ whole genome shotgun (WGS) entry which is preliminary data.</text>
</comment>
<evidence type="ECO:0000256" key="1">
    <source>
        <dbReference type="ARBA" id="ARBA00022737"/>
    </source>
</evidence>
<keyword evidence="1" id="KW-0677">Repeat</keyword>
<dbReference type="PROSITE" id="PS50097">
    <property type="entry name" value="BTB"/>
    <property type="match status" value="2"/>
</dbReference>
<evidence type="ECO:0000256" key="4">
    <source>
        <dbReference type="SAM" id="Phobius"/>
    </source>
</evidence>
<dbReference type="InterPro" id="IPR000408">
    <property type="entry name" value="Reg_chr_condens"/>
</dbReference>
<dbReference type="Gene3D" id="3.30.710.10">
    <property type="entry name" value="Potassium Channel Kv1.1, Chain A"/>
    <property type="match status" value="2"/>
</dbReference>
<feature type="domain" description="BTB" evidence="5">
    <location>
        <begin position="843"/>
        <end position="912"/>
    </location>
</feature>
<accession>A0ABQ6M4P4</accession>
<feature type="region of interest" description="Disordered" evidence="3">
    <location>
        <begin position="196"/>
        <end position="216"/>
    </location>
</feature>
<feature type="compositionally biased region" description="Acidic residues" evidence="3">
    <location>
        <begin position="791"/>
        <end position="802"/>
    </location>
</feature>
<dbReference type="SUPFAM" id="SSF50985">
    <property type="entry name" value="RCC1/BLIP-II"/>
    <property type="match status" value="1"/>
</dbReference>
<feature type="transmembrane region" description="Helical" evidence="4">
    <location>
        <begin position="1246"/>
        <end position="1266"/>
    </location>
</feature>
<dbReference type="Gene3D" id="2.130.10.30">
    <property type="entry name" value="Regulator of chromosome condensation 1/beta-lactamase-inhibitor protein II"/>
    <property type="match status" value="3"/>
</dbReference>
<feature type="compositionally biased region" description="Acidic residues" evidence="3">
    <location>
        <begin position="165"/>
        <end position="177"/>
    </location>
</feature>
<feature type="transmembrane region" description="Helical" evidence="4">
    <location>
        <begin position="1216"/>
        <end position="1239"/>
    </location>
</feature>
<keyword evidence="7" id="KW-1185">Reference proteome</keyword>
<feature type="region of interest" description="Disordered" evidence="3">
    <location>
        <begin position="790"/>
        <end position="816"/>
    </location>
</feature>
<dbReference type="InterPro" id="IPR000210">
    <property type="entry name" value="BTB/POZ_dom"/>
</dbReference>
<feature type="repeat" description="RCC1" evidence="2">
    <location>
        <begin position="340"/>
        <end position="414"/>
    </location>
</feature>
<dbReference type="InterPro" id="IPR009091">
    <property type="entry name" value="RCC1/BLIP-II"/>
</dbReference>